<accession>A0AA85IMV0</accession>
<sequence>MSLDDIIVDHESNQCLFVCAKCGAEYVTRDMLAMHMMDSARAGMCIETDTVSSIQNINNNNNNNSNHKMSTNEESVISEQSSTAPKLNQSSNMFEYSQPPYASLPNWIGERTEPIFNMLFNQLTLPHIYSLQNATLNANTNNNNNNNMHSANLMSLNHKIFSALEESLPSSFRGFRNASSSSTASSSITDVQKDEDGIQSLLMNSKYQTNNNLGQNVKMNFIHSLKVNKNDMFTSLATKDKIRMSSGKSNSNLSEYYKGRLKQISSEVNHSQRCTSPANPWIKSFGNQGSSNSSSSSSSSITSTGAISKPFNSPADTNIKSNNGNTKCTATLQSKSQTIVDRSANDQEGFKITYTNTQMKVCDVARSSRSTKCKDAKNLKAIKRSRSLPSPRTLLSQQMCSESTPSRVNENSVVEKTNDISPCDEMLHKTRRDRKCYKRSGYKNLRKLVNYNRSKFKMAQNSHILSQITNCYNPDKTDVHSANCNDEEAVVMDVQHDSKHVTSLDDGNNQKIKAARNSQLTFPYICDYCQIGFVQQALFCLHMGMHCVNNPLKCNMCARNCLNVYDFISHTLHF</sequence>
<evidence type="ECO:0000256" key="2">
    <source>
        <dbReference type="SAM" id="MobiDB-lite"/>
    </source>
</evidence>
<feature type="compositionally biased region" description="Low complexity" evidence="2">
    <location>
        <begin position="289"/>
        <end position="308"/>
    </location>
</feature>
<dbReference type="InterPro" id="IPR013087">
    <property type="entry name" value="Znf_C2H2_type"/>
</dbReference>
<feature type="compositionally biased region" description="Polar residues" evidence="2">
    <location>
        <begin position="397"/>
        <end position="411"/>
    </location>
</feature>
<keyword evidence="4" id="KW-1185">Reference proteome</keyword>
<feature type="region of interest" description="Disordered" evidence="2">
    <location>
        <begin position="391"/>
        <end position="411"/>
    </location>
</feature>
<evidence type="ECO:0000313" key="4">
    <source>
        <dbReference type="Proteomes" id="UP000050795"/>
    </source>
</evidence>
<feature type="compositionally biased region" description="Low complexity" evidence="2">
    <location>
        <begin position="57"/>
        <end position="66"/>
    </location>
</feature>
<dbReference type="AlphaFoldDB" id="A0AA85IMV0"/>
<feature type="region of interest" description="Disordered" evidence="2">
    <location>
        <begin position="268"/>
        <end position="325"/>
    </location>
</feature>
<dbReference type="InterPro" id="IPR036236">
    <property type="entry name" value="Znf_C2H2_sf"/>
</dbReference>
<keyword evidence="1" id="KW-0862">Zinc</keyword>
<feature type="region of interest" description="Disordered" evidence="2">
    <location>
        <begin position="57"/>
        <end position="84"/>
    </location>
</feature>
<dbReference type="SUPFAM" id="SSF57667">
    <property type="entry name" value="beta-beta-alpha zinc fingers"/>
    <property type="match status" value="1"/>
</dbReference>
<feature type="compositionally biased region" description="Polar residues" evidence="2">
    <location>
        <begin position="67"/>
        <end position="84"/>
    </location>
</feature>
<evidence type="ECO:0000256" key="1">
    <source>
        <dbReference type="PROSITE-ProRule" id="PRU00042"/>
    </source>
</evidence>
<reference evidence="4" key="1">
    <citation type="submission" date="2022-06" db="EMBL/GenBank/DDBJ databases">
        <authorList>
            <person name="Berger JAMES D."/>
            <person name="Berger JAMES D."/>
        </authorList>
    </citation>
    <scope>NUCLEOTIDE SEQUENCE [LARGE SCALE GENOMIC DNA]</scope>
</reference>
<proteinExistence type="predicted"/>
<keyword evidence="1" id="KW-0479">Metal-binding</keyword>
<dbReference type="PROSITE" id="PS00028">
    <property type="entry name" value="ZINC_FINGER_C2H2_1"/>
    <property type="match status" value="1"/>
</dbReference>
<dbReference type="GO" id="GO:0008270">
    <property type="term" value="F:zinc ion binding"/>
    <property type="evidence" value="ECO:0007669"/>
    <property type="project" value="UniProtKB-KW"/>
</dbReference>
<organism evidence="4 5">
    <name type="scientific">Trichobilharzia regenti</name>
    <name type="common">Nasal bird schistosome</name>
    <dbReference type="NCBI Taxonomy" id="157069"/>
    <lineage>
        <taxon>Eukaryota</taxon>
        <taxon>Metazoa</taxon>
        <taxon>Spiralia</taxon>
        <taxon>Lophotrochozoa</taxon>
        <taxon>Platyhelminthes</taxon>
        <taxon>Trematoda</taxon>
        <taxon>Digenea</taxon>
        <taxon>Strigeidida</taxon>
        <taxon>Schistosomatoidea</taxon>
        <taxon>Schistosomatidae</taxon>
        <taxon>Trichobilharzia</taxon>
    </lineage>
</organism>
<dbReference type="WBParaSite" id="TREG1_106780.1">
    <property type="protein sequence ID" value="TREG1_106780.1"/>
    <property type="gene ID" value="TREG1_106780"/>
</dbReference>
<dbReference type="Proteomes" id="UP000050795">
    <property type="component" value="Unassembled WGS sequence"/>
</dbReference>
<feature type="compositionally biased region" description="Polar residues" evidence="2">
    <location>
        <begin position="310"/>
        <end position="325"/>
    </location>
</feature>
<protein>
    <submittedName>
        <fullName evidence="5">C2H2-type domain-containing protein</fullName>
    </submittedName>
</protein>
<dbReference type="SMART" id="SM00355">
    <property type="entry name" value="ZnF_C2H2"/>
    <property type="match status" value="3"/>
</dbReference>
<evidence type="ECO:0000313" key="5">
    <source>
        <dbReference type="WBParaSite" id="TREG1_106780.1"/>
    </source>
</evidence>
<feature type="domain" description="C2H2-type" evidence="3">
    <location>
        <begin position="524"/>
        <end position="551"/>
    </location>
</feature>
<dbReference type="PROSITE" id="PS50157">
    <property type="entry name" value="ZINC_FINGER_C2H2_2"/>
    <property type="match status" value="1"/>
</dbReference>
<feature type="compositionally biased region" description="Polar residues" evidence="2">
    <location>
        <begin position="268"/>
        <end position="278"/>
    </location>
</feature>
<name>A0AA85IMV0_TRIRE</name>
<reference evidence="5" key="2">
    <citation type="submission" date="2023-11" db="UniProtKB">
        <authorList>
            <consortium name="WormBaseParasite"/>
        </authorList>
    </citation>
    <scope>IDENTIFICATION</scope>
</reference>
<evidence type="ECO:0000259" key="3">
    <source>
        <dbReference type="PROSITE" id="PS50157"/>
    </source>
</evidence>
<keyword evidence="1" id="KW-0863">Zinc-finger</keyword>